<dbReference type="Proteomes" id="UP000010552">
    <property type="component" value="Unassembled WGS sequence"/>
</dbReference>
<feature type="region of interest" description="Disordered" evidence="1">
    <location>
        <begin position="35"/>
        <end position="86"/>
    </location>
</feature>
<proteinExistence type="predicted"/>
<name>L5KJG6_PTEAL</name>
<evidence type="ECO:0000313" key="3">
    <source>
        <dbReference type="Proteomes" id="UP000010552"/>
    </source>
</evidence>
<accession>L5KJG6</accession>
<evidence type="ECO:0000256" key="1">
    <source>
        <dbReference type="SAM" id="MobiDB-lite"/>
    </source>
</evidence>
<feature type="region of interest" description="Disordered" evidence="1">
    <location>
        <begin position="169"/>
        <end position="189"/>
    </location>
</feature>
<sequence>MDTVMAPNRLFYQAVPTLQKAFFFYAPCSRTSRQRDRAVTSTQQTRQLRAAPQTCPQRRTCKSPLARDHGNASPRGGEGSRRNGAQPAALNVCSKSSRHGFPNIRISCHDHKTENHNAVTTRQVCHLKNSLCPQGVTKPHTDPRAEVAEKGHSELVQAGQRRFAAALKTSPEVPTQEGPLGSSRRCGSPGSDPAGLAIIRVFEQHPWSSTPAGLGHCPALFMDPEDSDGSRIPGEATTEGQKPKVTCVVPTSSPFDRRVNCS</sequence>
<dbReference type="EMBL" id="KB030668">
    <property type="protein sequence ID" value="ELK11809.1"/>
    <property type="molecule type" value="Genomic_DNA"/>
</dbReference>
<evidence type="ECO:0000313" key="2">
    <source>
        <dbReference type="EMBL" id="ELK11809.1"/>
    </source>
</evidence>
<keyword evidence="3" id="KW-1185">Reference proteome</keyword>
<dbReference type="InParanoid" id="L5KJG6"/>
<dbReference type="AlphaFoldDB" id="L5KJG6"/>
<reference evidence="3" key="1">
    <citation type="journal article" date="2013" name="Science">
        <title>Comparative analysis of bat genomes provides insight into the evolution of flight and immunity.</title>
        <authorList>
            <person name="Zhang G."/>
            <person name="Cowled C."/>
            <person name="Shi Z."/>
            <person name="Huang Z."/>
            <person name="Bishop-Lilly K.A."/>
            <person name="Fang X."/>
            <person name="Wynne J.W."/>
            <person name="Xiong Z."/>
            <person name="Baker M.L."/>
            <person name="Zhao W."/>
            <person name="Tachedjian M."/>
            <person name="Zhu Y."/>
            <person name="Zhou P."/>
            <person name="Jiang X."/>
            <person name="Ng J."/>
            <person name="Yang L."/>
            <person name="Wu L."/>
            <person name="Xiao J."/>
            <person name="Feng Y."/>
            <person name="Chen Y."/>
            <person name="Sun X."/>
            <person name="Zhang Y."/>
            <person name="Marsh G.A."/>
            <person name="Crameri G."/>
            <person name="Broder C.C."/>
            <person name="Frey K.G."/>
            <person name="Wang L.F."/>
            <person name="Wang J."/>
        </authorList>
    </citation>
    <scope>NUCLEOTIDE SEQUENCE [LARGE SCALE GENOMIC DNA]</scope>
</reference>
<feature type="region of interest" description="Disordered" evidence="1">
    <location>
        <begin position="224"/>
        <end position="249"/>
    </location>
</feature>
<protein>
    <submittedName>
        <fullName evidence="2">Uncharacterized protein</fullName>
    </submittedName>
</protein>
<gene>
    <name evidence="2" type="ORF">PAL_GLEAN10008942</name>
</gene>
<organism evidence="2 3">
    <name type="scientific">Pteropus alecto</name>
    <name type="common">Black flying fox</name>
    <dbReference type="NCBI Taxonomy" id="9402"/>
    <lineage>
        <taxon>Eukaryota</taxon>
        <taxon>Metazoa</taxon>
        <taxon>Chordata</taxon>
        <taxon>Craniata</taxon>
        <taxon>Vertebrata</taxon>
        <taxon>Euteleostomi</taxon>
        <taxon>Mammalia</taxon>
        <taxon>Eutheria</taxon>
        <taxon>Laurasiatheria</taxon>
        <taxon>Chiroptera</taxon>
        <taxon>Yinpterochiroptera</taxon>
        <taxon>Pteropodoidea</taxon>
        <taxon>Pteropodidae</taxon>
        <taxon>Pteropodinae</taxon>
        <taxon>Pteropus</taxon>
    </lineage>
</organism>